<dbReference type="SUPFAM" id="SSF48613">
    <property type="entry name" value="Heme oxygenase-like"/>
    <property type="match status" value="1"/>
</dbReference>
<reference evidence="5 6" key="1">
    <citation type="journal article" date="1992" name="Lakartidningen">
        <title>[Penicillin V and not amoxicillin is the first choice preparation in acute otitis].</title>
        <authorList>
            <person name="Kamme C."/>
            <person name="Lundgren K."/>
            <person name="Prellner K."/>
        </authorList>
    </citation>
    <scope>NUCLEOTIDE SEQUENCE [LARGE SCALE GENOMIC DNA]</scope>
    <source>
        <strain evidence="2 7">513A</strain>
        <strain evidence="4 5">PC3053II</strain>
        <strain evidence="3 6">PC3714II</strain>
    </source>
</reference>
<evidence type="ECO:0000313" key="2">
    <source>
        <dbReference type="EMBL" id="TXJ20744.1"/>
    </source>
</evidence>
<proteinExistence type="predicted"/>
<gene>
    <name evidence="3" type="ORF">EPJ70_06950</name>
    <name evidence="4" type="ORF">EPJ76_09880</name>
    <name evidence="2" type="ORF">EPJ79_06295</name>
</gene>
<dbReference type="Gene3D" id="1.20.910.10">
    <property type="entry name" value="Heme oxygenase-like"/>
    <property type="match status" value="1"/>
</dbReference>
<dbReference type="PANTHER" id="PTHR43198:SF2">
    <property type="entry name" value="SI:CH1073-67J19.1-RELATED"/>
    <property type="match status" value="1"/>
</dbReference>
<name>A0A5C8F637_9SPIR</name>
<dbReference type="InterPro" id="IPR004305">
    <property type="entry name" value="Thiaminase-2/PQQC"/>
</dbReference>
<dbReference type="GO" id="GO:0005829">
    <property type="term" value="C:cytosol"/>
    <property type="evidence" value="ECO:0007669"/>
    <property type="project" value="TreeGrafter"/>
</dbReference>
<evidence type="ECO:0000313" key="6">
    <source>
        <dbReference type="Proteomes" id="UP000324574"/>
    </source>
</evidence>
<dbReference type="EMBL" id="SAYI01000021">
    <property type="protein sequence ID" value="TXJ53719.1"/>
    <property type="molecule type" value="Genomic_DNA"/>
</dbReference>
<dbReference type="EMBL" id="SAXU01000001">
    <property type="protein sequence ID" value="TXJ20744.1"/>
    <property type="molecule type" value="Genomic_DNA"/>
</dbReference>
<dbReference type="PANTHER" id="PTHR43198">
    <property type="entry name" value="BIFUNCTIONAL TH2 PROTEIN"/>
    <property type="match status" value="1"/>
</dbReference>
<comment type="caution">
    <text evidence="3">The sequence shown here is derived from an EMBL/GenBank/DDBJ whole genome shotgun (WGS) entry which is preliminary data.</text>
</comment>
<feature type="domain" description="Thiaminase-2/PQQC" evidence="1">
    <location>
        <begin position="12"/>
        <end position="68"/>
    </location>
</feature>
<evidence type="ECO:0000313" key="5">
    <source>
        <dbReference type="Proteomes" id="UP000322327"/>
    </source>
</evidence>
<accession>A0A5C8F637</accession>
<organism evidence="3 6">
    <name type="scientific">Brachyspira aalborgi</name>
    <dbReference type="NCBI Taxonomy" id="29522"/>
    <lineage>
        <taxon>Bacteria</taxon>
        <taxon>Pseudomonadati</taxon>
        <taxon>Spirochaetota</taxon>
        <taxon>Spirochaetia</taxon>
        <taxon>Brachyspirales</taxon>
        <taxon>Brachyspiraceae</taxon>
        <taxon>Brachyspira</taxon>
    </lineage>
</organism>
<dbReference type="Proteomes" id="UP000324574">
    <property type="component" value="Unassembled WGS sequence"/>
</dbReference>
<evidence type="ECO:0000313" key="7">
    <source>
        <dbReference type="Proteomes" id="UP000324638"/>
    </source>
</evidence>
<dbReference type="InterPro" id="IPR016084">
    <property type="entry name" value="Haem_Oase-like_multi-hlx"/>
</dbReference>
<dbReference type="Proteomes" id="UP000322327">
    <property type="component" value="Unassembled WGS sequence"/>
</dbReference>
<protein>
    <recommendedName>
        <fullName evidence="1">Thiaminase-2/PQQC domain-containing protein</fullName>
    </recommendedName>
</protein>
<sequence length="70" mass="8404">MKTVKYLLEMSKEIWDKYNKHPFVMGIEDGTLDKEKFRYYIIQDYLYLQEYAKTFAIGIAKAKSLETIKL</sequence>
<dbReference type="Proteomes" id="UP000324638">
    <property type="component" value="Unassembled WGS sequence"/>
</dbReference>
<reference evidence="3" key="2">
    <citation type="submission" date="2019-01" db="EMBL/GenBank/DDBJ databases">
        <authorList>
            <person name="Thorell K."/>
        </authorList>
    </citation>
    <scope>NUCLEOTIDE SEQUENCE</scope>
    <source>
        <strain evidence="2">513A</strain>
        <strain evidence="4">PC3053II</strain>
        <strain evidence="3">PC3714II</strain>
    </source>
</reference>
<dbReference type="AlphaFoldDB" id="A0A5C8F637"/>
<dbReference type="EMBL" id="SAYG01000007">
    <property type="protein sequence ID" value="TXJ44904.1"/>
    <property type="molecule type" value="Genomic_DNA"/>
</dbReference>
<evidence type="ECO:0000313" key="4">
    <source>
        <dbReference type="EMBL" id="TXJ53719.1"/>
    </source>
</evidence>
<evidence type="ECO:0000259" key="1">
    <source>
        <dbReference type="Pfam" id="PF03070"/>
    </source>
</evidence>
<dbReference type="RefSeq" id="WP_147526695.1">
    <property type="nucleotide sequence ID" value="NZ_CATXRK010000019.1"/>
</dbReference>
<dbReference type="InterPro" id="IPR050967">
    <property type="entry name" value="Thiamine_Salvage_TenA"/>
</dbReference>
<dbReference type="Pfam" id="PF03070">
    <property type="entry name" value="TENA_THI-4"/>
    <property type="match status" value="1"/>
</dbReference>
<evidence type="ECO:0000313" key="3">
    <source>
        <dbReference type="EMBL" id="TXJ44904.1"/>
    </source>
</evidence>